<gene>
    <name evidence="1" type="ORF">CGI_10021078</name>
</gene>
<dbReference type="AlphaFoldDB" id="K1QTL1"/>
<reference evidence="1" key="1">
    <citation type="journal article" date="2012" name="Nature">
        <title>The oyster genome reveals stress adaptation and complexity of shell formation.</title>
        <authorList>
            <person name="Zhang G."/>
            <person name="Fang X."/>
            <person name="Guo X."/>
            <person name="Li L."/>
            <person name="Luo R."/>
            <person name="Xu F."/>
            <person name="Yang P."/>
            <person name="Zhang L."/>
            <person name="Wang X."/>
            <person name="Qi H."/>
            <person name="Xiong Z."/>
            <person name="Que H."/>
            <person name="Xie Y."/>
            <person name="Holland P.W."/>
            <person name="Paps J."/>
            <person name="Zhu Y."/>
            <person name="Wu F."/>
            <person name="Chen Y."/>
            <person name="Wang J."/>
            <person name="Peng C."/>
            <person name="Meng J."/>
            <person name="Yang L."/>
            <person name="Liu J."/>
            <person name="Wen B."/>
            <person name="Zhang N."/>
            <person name="Huang Z."/>
            <person name="Zhu Q."/>
            <person name="Feng Y."/>
            <person name="Mount A."/>
            <person name="Hedgecock D."/>
            <person name="Xu Z."/>
            <person name="Liu Y."/>
            <person name="Domazet-Loso T."/>
            <person name="Du Y."/>
            <person name="Sun X."/>
            <person name="Zhang S."/>
            <person name="Liu B."/>
            <person name="Cheng P."/>
            <person name="Jiang X."/>
            <person name="Li J."/>
            <person name="Fan D."/>
            <person name="Wang W."/>
            <person name="Fu W."/>
            <person name="Wang T."/>
            <person name="Wang B."/>
            <person name="Zhang J."/>
            <person name="Peng Z."/>
            <person name="Li Y."/>
            <person name="Li N."/>
            <person name="Wang J."/>
            <person name="Chen M."/>
            <person name="He Y."/>
            <person name="Tan F."/>
            <person name="Song X."/>
            <person name="Zheng Q."/>
            <person name="Huang R."/>
            <person name="Yang H."/>
            <person name="Du X."/>
            <person name="Chen L."/>
            <person name="Yang M."/>
            <person name="Gaffney P.M."/>
            <person name="Wang S."/>
            <person name="Luo L."/>
            <person name="She Z."/>
            <person name="Ming Y."/>
            <person name="Huang W."/>
            <person name="Zhang S."/>
            <person name="Huang B."/>
            <person name="Zhang Y."/>
            <person name="Qu T."/>
            <person name="Ni P."/>
            <person name="Miao G."/>
            <person name="Wang J."/>
            <person name="Wang Q."/>
            <person name="Steinberg C.E."/>
            <person name="Wang H."/>
            <person name="Li N."/>
            <person name="Qian L."/>
            <person name="Zhang G."/>
            <person name="Li Y."/>
            <person name="Yang H."/>
            <person name="Liu X."/>
            <person name="Wang J."/>
            <person name="Yin Y."/>
            <person name="Wang J."/>
        </authorList>
    </citation>
    <scope>NUCLEOTIDE SEQUENCE [LARGE SCALE GENOMIC DNA]</scope>
    <source>
        <strain evidence="1">05x7-T-G4-1.051#20</strain>
    </source>
</reference>
<dbReference type="EMBL" id="JH816837">
    <property type="protein sequence ID" value="EKC40132.1"/>
    <property type="molecule type" value="Genomic_DNA"/>
</dbReference>
<sequence>MATAHMLGNHWRQPFHVYGPGEEKLRKNAIRRTGDYRIDPKVWDMKAKETDKFLKDFMTTFQAKTAKKYGAEISLDNDYIRQSSARQGLKNNSPDEYDVIVPG</sequence>
<accession>K1QTL1</accession>
<name>K1QTL1_MAGGI</name>
<protein>
    <submittedName>
        <fullName evidence="1">Uncharacterized protein</fullName>
    </submittedName>
</protein>
<proteinExistence type="predicted"/>
<dbReference type="InParanoid" id="K1QTL1"/>
<organism evidence="1">
    <name type="scientific">Magallana gigas</name>
    <name type="common">Pacific oyster</name>
    <name type="synonym">Crassostrea gigas</name>
    <dbReference type="NCBI Taxonomy" id="29159"/>
    <lineage>
        <taxon>Eukaryota</taxon>
        <taxon>Metazoa</taxon>
        <taxon>Spiralia</taxon>
        <taxon>Lophotrochozoa</taxon>
        <taxon>Mollusca</taxon>
        <taxon>Bivalvia</taxon>
        <taxon>Autobranchia</taxon>
        <taxon>Pteriomorphia</taxon>
        <taxon>Ostreida</taxon>
        <taxon>Ostreoidea</taxon>
        <taxon>Ostreidae</taxon>
        <taxon>Magallana</taxon>
    </lineage>
</organism>
<dbReference type="HOGENOM" id="CLU_2266297_0_0_1"/>
<evidence type="ECO:0000313" key="1">
    <source>
        <dbReference type="EMBL" id="EKC40132.1"/>
    </source>
</evidence>